<organism evidence="2 3">
    <name type="scientific">Ancylostoma ceylanicum</name>
    <dbReference type="NCBI Taxonomy" id="53326"/>
    <lineage>
        <taxon>Eukaryota</taxon>
        <taxon>Metazoa</taxon>
        <taxon>Ecdysozoa</taxon>
        <taxon>Nematoda</taxon>
        <taxon>Chromadorea</taxon>
        <taxon>Rhabditida</taxon>
        <taxon>Rhabditina</taxon>
        <taxon>Rhabditomorpha</taxon>
        <taxon>Strongyloidea</taxon>
        <taxon>Ancylostomatidae</taxon>
        <taxon>Ancylostomatinae</taxon>
        <taxon>Ancylostoma</taxon>
    </lineage>
</organism>
<proteinExistence type="predicted"/>
<evidence type="ECO:0008006" key="4">
    <source>
        <dbReference type="Google" id="ProtNLM"/>
    </source>
</evidence>
<feature type="signal peptide" evidence="1">
    <location>
        <begin position="1"/>
        <end position="29"/>
    </location>
</feature>
<sequence length="67" mass="7291">MGTTRGGGGARLLFVILSFRCFTLDLIRSVPLPPHPMFNPLLGTVTAGLRCTLYRPGSLKGWVISYP</sequence>
<keyword evidence="3" id="KW-1185">Reference proteome</keyword>
<dbReference type="Proteomes" id="UP000024635">
    <property type="component" value="Unassembled WGS sequence"/>
</dbReference>
<evidence type="ECO:0000313" key="2">
    <source>
        <dbReference type="EMBL" id="EYC27844.1"/>
    </source>
</evidence>
<keyword evidence="1" id="KW-0732">Signal</keyword>
<evidence type="ECO:0000256" key="1">
    <source>
        <dbReference type="SAM" id="SignalP"/>
    </source>
</evidence>
<evidence type="ECO:0000313" key="3">
    <source>
        <dbReference type="Proteomes" id="UP000024635"/>
    </source>
</evidence>
<comment type="caution">
    <text evidence="2">The sequence shown here is derived from an EMBL/GenBank/DDBJ whole genome shotgun (WGS) entry which is preliminary data.</text>
</comment>
<accession>A0A016VJQ2</accession>
<dbReference type="EMBL" id="JARK01001344">
    <property type="protein sequence ID" value="EYC27844.1"/>
    <property type="molecule type" value="Genomic_DNA"/>
</dbReference>
<name>A0A016VJQ2_9BILA</name>
<dbReference type="AlphaFoldDB" id="A0A016VJQ2"/>
<gene>
    <name evidence="2" type="primary">Acey_s0008.g214</name>
    <name evidence="2" type="ORF">Y032_0008g214</name>
</gene>
<protein>
    <recommendedName>
        <fullName evidence="4">Secreted protein</fullName>
    </recommendedName>
</protein>
<reference evidence="3" key="1">
    <citation type="journal article" date="2015" name="Nat. Genet.">
        <title>The genome and transcriptome of the zoonotic hookworm Ancylostoma ceylanicum identify infection-specific gene families.</title>
        <authorList>
            <person name="Schwarz E.M."/>
            <person name="Hu Y."/>
            <person name="Antoshechkin I."/>
            <person name="Miller M.M."/>
            <person name="Sternberg P.W."/>
            <person name="Aroian R.V."/>
        </authorList>
    </citation>
    <scope>NUCLEOTIDE SEQUENCE</scope>
    <source>
        <strain evidence="3">HY135</strain>
    </source>
</reference>
<feature type="chain" id="PRO_5001493537" description="Secreted protein" evidence="1">
    <location>
        <begin position="30"/>
        <end position="67"/>
    </location>
</feature>